<dbReference type="InterPro" id="IPR023753">
    <property type="entry name" value="FAD/NAD-binding_dom"/>
</dbReference>
<feature type="binding site" evidence="14">
    <location>
        <position position="284"/>
    </location>
    <ligand>
        <name>NAD(+)</name>
        <dbReference type="ChEBI" id="CHEBI:57540"/>
    </ligand>
</feature>
<organism evidence="19 20">
    <name type="scientific">Accumulibacter regalis</name>
    <dbReference type="NCBI Taxonomy" id="522306"/>
    <lineage>
        <taxon>Bacteria</taxon>
        <taxon>Pseudomonadati</taxon>
        <taxon>Pseudomonadota</taxon>
        <taxon>Betaproteobacteria</taxon>
        <taxon>Candidatus Accumulibacter</taxon>
    </lineage>
</organism>
<dbReference type="GO" id="GO:0005737">
    <property type="term" value="C:cytoplasm"/>
    <property type="evidence" value="ECO:0007669"/>
    <property type="project" value="UniProtKB-SubCell"/>
</dbReference>
<dbReference type="InterPro" id="IPR012999">
    <property type="entry name" value="Pyr_OxRdtase_I_AS"/>
</dbReference>
<dbReference type="GO" id="GO:0050660">
    <property type="term" value="F:flavin adenine dinucleotide binding"/>
    <property type="evidence" value="ECO:0007669"/>
    <property type="project" value="InterPro"/>
</dbReference>
<dbReference type="Pfam" id="PF07992">
    <property type="entry name" value="Pyr_redox_2"/>
    <property type="match status" value="1"/>
</dbReference>
<dbReference type="InterPro" id="IPR004099">
    <property type="entry name" value="Pyr_nucl-diS_OxRdtase_dimer"/>
</dbReference>
<dbReference type="Gene3D" id="3.50.50.60">
    <property type="entry name" value="FAD/NAD(P)-binding domain"/>
    <property type="match status" value="2"/>
</dbReference>
<evidence type="ECO:0000256" key="10">
    <source>
        <dbReference type="ARBA" id="ARBA00023157"/>
    </source>
</evidence>
<comment type="caution">
    <text evidence="19">The sequence shown here is derived from an EMBL/GenBank/DDBJ whole genome shotgun (WGS) entry which is preliminary data.</text>
</comment>
<dbReference type="STRING" id="1454004.AW11_03677"/>
<dbReference type="PRINTS" id="PR00411">
    <property type="entry name" value="PNDRDTASEI"/>
</dbReference>
<dbReference type="FunFam" id="3.30.390.30:FF:000001">
    <property type="entry name" value="Dihydrolipoyl dehydrogenase"/>
    <property type="match status" value="1"/>
</dbReference>
<evidence type="ECO:0000256" key="16">
    <source>
        <dbReference type="RuleBase" id="RU003692"/>
    </source>
</evidence>
<comment type="subcellular location">
    <subcellularLocation>
        <location evidence="1">Cytoplasm</location>
    </subcellularLocation>
</comment>
<dbReference type="GO" id="GO:0004148">
    <property type="term" value="F:dihydrolipoyl dehydrogenase (NADH) activity"/>
    <property type="evidence" value="ECO:0007669"/>
    <property type="project" value="UniProtKB-EC"/>
</dbReference>
<evidence type="ECO:0000256" key="1">
    <source>
        <dbReference type="ARBA" id="ARBA00004496"/>
    </source>
</evidence>
<comment type="cofactor">
    <cofactor evidence="14 16">
        <name>FAD</name>
        <dbReference type="ChEBI" id="CHEBI:57692"/>
    </cofactor>
    <text evidence="14 16">Binds 1 FAD per subunit.</text>
</comment>
<feature type="active site" description="Proton acceptor" evidence="13">
    <location>
        <position position="457"/>
    </location>
</feature>
<dbReference type="InterPro" id="IPR006258">
    <property type="entry name" value="Lipoamide_DH"/>
</dbReference>
<evidence type="ECO:0000256" key="8">
    <source>
        <dbReference type="ARBA" id="ARBA00023002"/>
    </source>
</evidence>
<evidence type="ECO:0000256" key="13">
    <source>
        <dbReference type="PIRSR" id="PIRSR000350-2"/>
    </source>
</evidence>
<keyword evidence="11 16" id="KW-0676">Redox-active center</keyword>
<comment type="similarity">
    <text evidence="2 16">Belongs to the class-I pyridine nucleotide-disulfide oxidoreductase family.</text>
</comment>
<dbReference type="EC" id="1.8.1.4" evidence="3 16"/>
<dbReference type="Pfam" id="PF02852">
    <property type="entry name" value="Pyr_redox_dim"/>
    <property type="match status" value="1"/>
</dbReference>
<dbReference type="PRINTS" id="PR00368">
    <property type="entry name" value="FADPNR"/>
</dbReference>
<feature type="domain" description="Pyridine nucleotide-disulphide oxidoreductase dimerisation" evidence="17">
    <location>
        <begin position="359"/>
        <end position="468"/>
    </location>
</feature>
<evidence type="ECO:0000256" key="3">
    <source>
        <dbReference type="ARBA" id="ARBA00012608"/>
    </source>
</evidence>
<feature type="domain" description="FAD/NAD(P)-binding" evidence="18">
    <location>
        <begin position="5"/>
        <end position="340"/>
    </location>
</feature>
<comment type="miscellaneous">
    <text evidence="16">The active site is a redox-active disulfide bond.</text>
</comment>
<dbReference type="SUPFAM" id="SSF51905">
    <property type="entry name" value="FAD/NAD(P)-binding domain"/>
    <property type="match status" value="1"/>
</dbReference>
<evidence type="ECO:0000256" key="7">
    <source>
        <dbReference type="ARBA" id="ARBA00022827"/>
    </source>
</evidence>
<dbReference type="AlphaFoldDB" id="A0A011NQU5"/>
<evidence type="ECO:0000313" key="20">
    <source>
        <dbReference type="Proteomes" id="UP000022141"/>
    </source>
</evidence>
<gene>
    <name evidence="19" type="primary">lpd</name>
    <name evidence="19" type="ORF">AW11_03677</name>
</gene>
<dbReference type="Proteomes" id="UP000022141">
    <property type="component" value="Unassembled WGS sequence"/>
</dbReference>
<dbReference type="GO" id="GO:0006103">
    <property type="term" value="P:2-oxoglutarate metabolic process"/>
    <property type="evidence" value="ECO:0007669"/>
    <property type="project" value="TreeGrafter"/>
</dbReference>
<dbReference type="InterPro" id="IPR050151">
    <property type="entry name" value="Class-I_Pyr_Nuc-Dis_Oxidored"/>
</dbReference>
<feature type="binding site" evidence="14">
    <location>
        <position position="124"/>
    </location>
    <ligand>
        <name>FAD</name>
        <dbReference type="ChEBI" id="CHEBI:57692"/>
    </ligand>
</feature>
<evidence type="ECO:0000256" key="9">
    <source>
        <dbReference type="ARBA" id="ARBA00023027"/>
    </source>
</evidence>
<keyword evidence="20" id="KW-1185">Reference proteome</keyword>
<feature type="disulfide bond" description="Redox-active" evidence="15">
    <location>
        <begin position="51"/>
        <end position="56"/>
    </location>
</feature>
<protein>
    <recommendedName>
        <fullName evidence="4 16">Dihydrolipoyl dehydrogenase</fullName>
        <ecNumber evidence="3 16">1.8.1.4</ecNumber>
    </recommendedName>
</protein>
<dbReference type="eggNOG" id="COG1249">
    <property type="taxonomic scope" value="Bacteria"/>
</dbReference>
<dbReference type="PATRIC" id="fig|1454004.3.peg.3784"/>
<dbReference type="InterPro" id="IPR036188">
    <property type="entry name" value="FAD/NAD-bd_sf"/>
</dbReference>
<keyword evidence="9 14" id="KW-0520">NAD</keyword>
<name>A0A011NQU5_ACCRE</name>
<evidence type="ECO:0000313" key="19">
    <source>
        <dbReference type="EMBL" id="EXI85118.1"/>
    </source>
</evidence>
<dbReference type="PIRSF" id="PIRSF000350">
    <property type="entry name" value="Mercury_reductase_MerA"/>
    <property type="match status" value="1"/>
</dbReference>
<feature type="binding site" evidence="14">
    <location>
        <begin position="193"/>
        <end position="200"/>
    </location>
    <ligand>
        <name>NAD(+)</name>
        <dbReference type="ChEBI" id="CHEBI:57540"/>
    </ligand>
</feature>
<feature type="binding site" evidence="14">
    <location>
        <position position="325"/>
    </location>
    <ligand>
        <name>FAD</name>
        <dbReference type="ChEBI" id="CHEBI:57692"/>
    </ligand>
</feature>
<feature type="binding site" evidence="14">
    <location>
        <position position="60"/>
    </location>
    <ligand>
        <name>FAD</name>
        <dbReference type="ChEBI" id="CHEBI:57692"/>
    </ligand>
</feature>
<evidence type="ECO:0000256" key="11">
    <source>
        <dbReference type="ARBA" id="ARBA00023284"/>
    </source>
</evidence>
<keyword evidence="14" id="KW-0547">Nucleotide-binding</keyword>
<feature type="binding site" evidence="14">
    <location>
        <begin position="331"/>
        <end position="334"/>
    </location>
    <ligand>
        <name>FAD</name>
        <dbReference type="ChEBI" id="CHEBI:57692"/>
    </ligand>
</feature>
<evidence type="ECO:0000256" key="5">
    <source>
        <dbReference type="ARBA" id="ARBA00022490"/>
    </source>
</evidence>
<evidence type="ECO:0000256" key="6">
    <source>
        <dbReference type="ARBA" id="ARBA00022630"/>
    </source>
</evidence>
<evidence type="ECO:0000256" key="4">
    <source>
        <dbReference type="ARBA" id="ARBA00016961"/>
    </source>
</evidence>
<dbReference type="PROSITE" id="PS00076">
    <property type="entry name" value="PYRIDINE_REDOX_1"/>
    <property type="match status" value="1"/>
</dbReference>
<dbReference type="PANTHER" id="PTHR22912">
    <property type="entry name" value="DISULFIDE OXIDOREDUCTASE"/>
    <property type="match status" value="1"/>
</dbReference>
<evidence type="ECO:0000256" key="12">
    <source>
        <dbReference type="ARBA" id="ARBA00049187"/>
    </source>
</evidence>
<dbReference type="EMBL" id="JEMY01000059">
    <property type="protein sequence ID" value="EXI85118.1"/>
    <property type="molecule type" value="Genomic_DNA"/>
</dbReference>
<evidence type="ECO:0000256" key="15">
    <source>
        <dbReference type="PIRSR" id="PIRSR000350-4"/>
    </source>
</evidence>
<sequence length="478" mass="49964">MSKQFDVLVVGGGPGGYIAAIRAAQLGFSVACCESNPYADAKGEPRLGGTCLNVGCIPSKALLHTSHLFEEAAHGFAAQGIGVGTPTIDVAKMVGRKDGIVKQLTTGIKGLFKKNKVTLLNGHGAFVGRKGGAGSEVWQLKVGDAVVEAKQVIVATGSRARHLPGVPVDNEIVCDNIGALDIASVPKKLAVIGAGVIGLEMGSVWRRLGAEVTLLEALPEFLSLADVDVAREAAKLFAKQGLQIVTGIEIGDVKVSQKGVSIDYTDQDGQEQKLDADRLIVSIGRIPNTEGLDADKVGLKLTERGQIEVDAHCRTNLPGVWAVGDVVAGPMLAHKAMEEGVMVAEIMAGQAGHCNFDTIPWVIYTSPEIAWVGRTEQQLKADGVAFKVGKIPFAANGRALGMGDASGFVKMLACATSDRILGVHIIGANASELISEAVVAMEFGAAAEDLARICHAHPTLSEVVHEAALACDKRPLHF</sequence>
<evidence type="ECO:0000256" key="14">
    <source>
        <dbReference type="PIRSR" id="PIRSR000350-3"/>
    </source>
</evidence>
<dbReference type="NCBIfam" id="TIGR01350">
    <property type="entry name" value="lipoamide_DH"/>
    <property type="match status" value="1"/>
</dbReference>
<reference evidence="19" key="1">
    <citation type="submission" date="2014-02" db="EMBL/GenBank/DDBJ databases">
        <title>Expanding our view of genomic diversity in Candidatus Accumulibacter clades.</title>
        <authorList>
            <person name="Skennerton C.T."/>
            <person name="Barr J.J."/>
            <person name="Slater F.R."/>
            <person name="Bond P.L."/>
            <person name="Tyson G.W."/>
        </authorList>
    </citation>
    <scope>NUCLEOTIDE SEQUENCE [LARGE SCALE GENOMIC DNA]</scope>
</reference>
<comment type="catalytic activity">
    <reaction evidence="12 16">
        <text>N(6)-[(R)-dihydrolipoyl]-L-lysyl-[protein] + NAD(+) = N(6)-[(R)-lipoyl]-L-lysyl-[protein] + NADH + H(+)</text>
        <dbReference type="Rhea" id="RHEA:15045"/>
        <dbReference type="Rhea" id="RHEA-COMP:10474"/>
        <dbReference type="Rhea" id="RHEA-COMP:10475"/>
        <dbReference type="ChEBI" id="CHEBI:15378"/>
        <dbReference type="ChEBI" id="CHEBI:57540"/>
        <dbReference type="ChEBI" id="CHEBI:57945"/>
        <dbReference type="ChEBI" id="CHEBI:83099"/>
        <dbReference type="ChEBI" id="CHEBI:83100"/>
        <dbReference type="EC" id="1.8.1.4"/>
    </reaction>
</comment>
<accession>A0A011NQU5</accession>
<keyword evidence="7 14" id="KW-0274">FAD</keyword>
<dbReference type="SUPFAM" id="SSF55424">
    <property type="entry name" value="FAD/NAD-linked reductases, dimerisation (C-terminal) domain"/>
    <property type="match status" value="1"/>
</dbReference>
<dbReference type="InterPro" id="IPR001100">
    <property type="entry name" value="Pyr_nuc-diS_OxRdtase"/>
</dbReference>
<dbReference type="Gene3D" id="3.30.390.30">
    <property type="match status" value="1"/>
</dbReference>
<proteinExistence type="inferred from homology"/>
<evidence type="ECO:0000259" key="17">
    <source>
        <dbReference type="Pfam" id="PF02852"/>
    </source>
</evidence>
<dbReference type="PANTHER" id="PTHR22912:SF224">
    <property type="entry name" value="DIHYDROLIPOYL DEHYDROGENASE"/>
    <property type="match status" value="1"/>
</dbReference>
<feature type="binding site" evidence="14">
    <location>
        <position position="216"/>
    </location>
    <ligand>
        <name>NAD(+)</name>
        <dbReference type="ChEBI" id="CHEBI:57540"/>
    </ligand>
</feature>
<evidence type="ECO:0000256" key="2">
    <source>
        <dbReference type="ARBA" id="ARBA00007532"/>
    </source>
</evidence>
<feature type="binding site" evidence="14">
    <location>
        <begin position="156"/>
        <end position="158"/>
    </location>
    <ligand>
        <name>FAD</name>
        <dbReference type="ChEBI" id="CHEBI:57692"/>
    </ligand>
</feature>
<evidence type="ECO:0000259" key="18">
    <source>
        <dbReference type="Pfam" id="PF07992"/>
    </source>
</evidence>
<keyword evidence="8 16" id="KW-0560">Oxidoreductase</keyword>
<dbReference type="InterPro" id="IPR016156">
    <property type="entry name" value="FAD/NAD-linked_Rdtase_dimer_sf"/>
</dbReference>
<keyword evidence="6 16" id="KW-0285">Flavoprotein</keyword>
<keyword evidence="5" id="KW-0963">Cytoplasm</keyword>
<keyword evidence="10" id="KW-1015">Disulfide bond</keyword>